<dbReference type="OrthoDB" id="7280258at2"/>
<dbReference type="Proteomes" id="UP000253204">
    <property type="component" value="Unassembled WGS sequence"/>
</dbReference>
<sequence>MDYSESYDLPQDGVPSSETELMRDQAAYIGEQRRDRAWISTSWDIWEPNPHYQGPPQPHPEDY</sequence>
<dbReference type="AlphaFoldDB" id="A0A368UAN6"/>
<keyword evidence="3" id="KW-1185">Reference proteome</keyword>
<reference evidence="2 3" key="1">
    <citation type="submission" date="2018-07" db="EMBL/GenBank/DDBJ databases">
        <title>Halomonas rutogse sp. nov., isolated from Lake TangqianCo on Tibetan Plateau.</title>
        <authorList>
            <person name="Lu H."/>
            <person name="Xing P."/>
            <person name="Wu Q."/>
        </authorList>
    </citation>
    <scope>NUCLEOTIDE SEQUENCE [LARGE SCALE GENOMIC DNA]</scope>
    <source>
        <strain evidence="2 3">TQ8S</strain>
    </source>
</reference>
<dbReference type="RefSeq" id="WP_114485014.1">
    <property type="nucleotide sequence ID" value="NZ_CBCSHM010000005.1"/>
</dbReference>
<proteinExistence type="predicted"/>
<organism evidence="2 3">
    <name type="scientific">Vreelandella rituensis</name>
    <dbReference type="NCBI Taxonomy" id="2282306"/>
    <lineage>
        <taxon>Bacteria</taxon>
        <taxon>Pseudomonadati</taxon>
        <taxon>Pseudomonadota</taxon>
        <taxon>Gammaproteobacteria</taxon>
        <taxon>Oceanospirillales</taxon>
        <taxon>Halomonadaceae</taxon>
        <taxon>Vreelandella</taxon>
    </lineage>
</organism>
<evidence type="ECO:0000313" key="3">
    <source>
        <dbReference type="Proteomes" id="UP000253204"/>
    </source>
</evidence>
<comment type="caution">
    <text evidence="2">The sequence shown here is derived from an EMBL/GenBank/DDBJ whole genome shotgun (WGS) entry which is preliminary data.</text>
</comment>
<gene>
    <name evidence="2" type="ORF">DU506_00585</name>
</gene>
<evidence type="ECO:0000313" key="2">
    <source>
        <dbReference type="EMBL" id="RCV93686.1"/>
    </source>
</evidence>
<evidence type="ECO:0000256" key="1">
    <source>
        <dbReference type="SAM" id="MobiDB-lite"/>
    </source>
</evidence>
<feature type="region of interest" description="Disordered" evidence="1">
    <location>
        <begin position="1"/>
        <end position="20"/>
    </location>
</feature>
<dbReference type="EMBL" id="QPIJ01000001">
    <property type="protein sequence ID" value="RCV93686.1"/>
    <property type="molecule type" value="Genomic_DNA"/>
</dbReference>
<accession>A0A368UAN6</accession>
<protein>
    <submittedName>
        <fullName evidence="2">Uncharacterized protein</fullName>
    </submittedName>
</protein>
<name>A0A368UAN6_9GAMM</name>